<dbReference type="InterPro" id="IPR032675">
    <property type="entry name" value="LRR_dom_sf"/>
</dbReference>
<dbReference type="InterPro" id="IPR003591">
    <property type="entry name" value="Leu-rich_rpt_typical-subtyp"/>
</dbReference>
<dbReference type="InParanoid" id="C3ZZE5"/>
<evidence type="ECO:0000256" key="2">
    <source>
        <dbReference type="ARBA" id="ARBA00022729"/>
    </source>
</evidence>
<protein>
    <recommendedName>
        <fullName evidence="7">LRRNT domain-containing protein</fullName>
    </recommendedName>
</protein>
<dbReference type="SUPFAM" id="SSF52058">
    <property type="entry name" value="L domain-like"/>
    <property type="match status" value="1"/>
</dbReference>
<feature type="chain" id="PRO_5002937038" description="LRRNT domain-containing protein" evidence="5">
    <location>
        <begin position="25"/>
        <end position="397"/>
    </location>
</feature>
<feature type="region of interest" description="Disordered" evidence="4">
    <location>
        <begin position="269"/>
        <end position="297"/>
    </location>
</feature>
<dbReference type="Gene3D" id="3.80.10.10">
    <property type="entry name" value="Ribonuclease Inhibitor"/>
    <property type="match status" value="1"/>
</dbReference>
<gene>
    <name evidence="6" type="ORF">BRAFLDRAFT_108255</name>
</gene>
<dbReference type="InterPro" id="IPR001611">
    <property type="entry name" value="Leu-rich_rpt"/>
</dbReference>
<evidence type="ECO:0008006" key="7">
    <source>
        <dbReference type="Google" id="ProtNLM"/>
    </source>
</evidence>
<organism>
    <name type="scientific">Branchiostoma floridae</name>
    <name type="common">Florida lancelet</name>
    <name type="synonym">Amphioxus</name>
    <dbReference type="NCBI Taxonomy" id="7739"/>
    <lineage>
        <taxon>Eukaryota</taxon>
        <taxon>Metazoa</taxon>
        <taxon>Chordata</taxon>
        <taxon>Cephalochordata</taxon>
        <taxon>Leptocardii</taxon>
        <taxon>Amphioxiformes</taxon>
        <taxon>Branchiostomatidae</taxon>
        <taxon>Branchiostoma</taxon>
    </lineage>
</organism>
<keyword evidence="2 5" id="KW-0732">Signal</keyword>
<feature type="signal peptide" evidence="5">
    <location>
        <begin position="1"/>
        <end position="24"/>
    </location>
</feature>
<proteinExistence type="predicted"/>
<keyword evidence="3" id="KW-0677">Repeat</keyword>
<evidence type="ECO:0000256" key="3">
    <source>
        <dbReference type="ARBA" id="ARBA00022737"/>
    </source>
</evidence>
<feature type="region of interest" description="Disordered" evidence="4">
    <location>
        <begin position="229"/>
        <end position="249"/>
    </location>
</feature>
<dbReference type="AlphaFoldDB" id="C3ZZE5"/>
<dbReference type="PANTHER" id="PTHR24373">
    <property type="entry name" value="SLIT RELATED LEUCINE-RICH REPEAT NEURONAL PROTEIN"/>
    <property type="match status" value="1"/>
</dbReference>
<sequence length="397" mass="43682">MGRKLRHLLMFLLIILKEPNMPEADCSCAPSSRCYCVNMGLTSVPQNLPTSIEYLLHLDDNNITKIQPGAFANLLRLELLFLASNQITMIQPGAFVHLPRLRVLSLPYNQLTMIHAYTFANLPQLVRLDLKDNQIAKIQDGTFANLTQLKLLLLQRNLITMIQSDLLANLINLKTLRLSYNEITMIQEAGIALIGAVILTIWGKKRTKNPPSGSISNIAWDNVAKSATVVTSGHDQTGQGQSQANTQPLNVENLPHNVLAALKPNPMYTVVPKDQTSSAMASGHDQNGQGQGQSQAINESNRNTRVRAMTSEHDHPYEDIDQNNQTGHGQSQAITEFNTNTTATVMTIANDHQYEDIDQQHNQTGQGQSQAITGSNTETTAIVEDSDHVFSGNNVSS</sequence>
<feature type="compositionally biased region" description="Polar residues" evidence="4">
    <location>
        <begin position="274"/>
        <end position="297"/>
    </location>
</feature>
<dbReference type="Pfam" id="PF13855">
    <property type="entry name" value="LRR_8"/>
    <property type="match status" value="1"/>
</dbReference>
<name>C3ZZE5_BRAFL</name>
<dbReference type="FunFam" id="3.80.10.10:FF:000732">
    <property type="entry name" value="GD11101"/>
    <property type="match status" value="1"/>
</dbReference>
<accession>C3ZZE5</accession>
<evidence type="ECO:0000313" key="6">
    <source>
        <dbReference type="EMBL" id="EEN42081.1"/>
    </source>
</evidence>
<dbReference type="EMBL" id="GG666749">
    <property type="protein sequence ID" value="EEN42081.1"/>
    <property type="molecule type" value="Genomic_DNA"/>
</dbReference>
<dbReference type="InterPro" id="IPR050328">
    <property type="entry name" value="Dev_Immune_Receptor"/>
</dbReference>
<evidence type="ECO:0000256" key="1">
    <source>
        <dbReference type="ARBA" id="ARBA00022614"/>
    </source>
</evidence>
<reference evidence="6" key="1">
    <citation type="journal article" date="2008" name="Nature">
        <title>The amphioxus genome and the evolution of the chordate karyotype.</title>
        <authorList>
            <consortium name="US DOE Joint Genome Institute (JGI-PGF)"/>
            <person name="Putnam N.H."/>
            <person name="Butts T."/>
            <person name="Ferrier D.E.K."/>
            <person name="Furlong R.F."/>
            <person name="Hellsten U."/>
            <person name="Kawashima T."/>
            <person name="Robinson-Rechavi M."/>
            <person name="Shoguchi E."/>
            <person name="Terry A."/>
            <person name="Yu J.-K."/>
            <person name="Benito-Gutierrez E.L."/>
            <person name="Dubchak I."/>
            <person name="Garcia-Fernandez J."/>
            <person name="Gibson-Brown J.J."/>
            <person name="Grigoriev I.V."/>
            <person name="Horton A.C."/>
            <person name="de Jong P.J."/>
            <person name="Jurka J."/>
            <person name="Kapitonov V.V."/>
            <person name="Kohara Y."/>
            <person name="Kuroki Y."/>
            <person name="Lindquist E."/>
            <person name="Lucas S."/>
            <person name="Osoegawa K."/>
            <person name="Pennacchio L.A."/>
            <person name="Salamov A.A."/>
            <person name="Satou Y."/>
            <person name="Sauka-Spengler T."/>
            <person name="Schmutz J."/>
            <person name="Shin-I T."/>
            <person name="Toyoda A."/>
            <person name="Bronner-Fraser M."/>
            <person name="Fujiyama A."/>
            <person name="Holland L.Z."/>
            <person name="Holland P.W.H."/>
            <person name="Satoh N."/>
            <person name="Rokhsar D.S."/>
        </authorList>
    </citation>
    <scope>NUCLEOTIDE SEQUENCE [LARGE SCALE GENOMIC DNA]</scope>
    <source>
        <strain evidence="6">S238N-H82</strain>
        <tissue evidence="6">Testes</tissue>
    </source>
</reference>
<dbReference type="PANTHER" id="PTHR24373:SF398">
    <property type="entry name" value="LEUCINE-RICH REPEAT-CONTAINING G-PROTEIN COUPLED RECEPTOR 6"/>
    <property type="match status" value="1"/>
</dbReference>
<dbReference type="eggNOG" id="KOG4237">
    <property type="taxonomic scope" value="Eukaryota"/>
</dbReference>
<evidence type="ECO:0000256" key="4">
    <source>
        <dbReference type="SAM" id="MobiDB-lite"/>
    </source>
</evidence>
<evidence type="ECO:0000256" key="5">
    <source>
        <dbReference type="SAM" id="SignalP"/>
    </source>
</evidence>
<dbReference type="SMART" id="SM00369">
    <property type="entry name" value="LRR_TYP"/>
    <property type="match status" value="6"/>
</dbReference>
<keyword evidence="1" id="KW-0433">Leucine-rich repeat</keyword>